<dbReference type="Pfam" id="PF17418">
    <property type="entry name" value="SdpA"/>
    <property type="match status" value="1"/>
</dbReference>
<gene>
    <name evidence="3" type="ORF">MILUP08_45506</name>
</gene>
<dbReference type="InterPro" id="IPR023902">
    <property type="entry name" value="Sporulation_SdpA"/>
</dbReference>
<dbReference type="OrthoDB" id="799068at2"/>
<dbReference type="NCBIfam" id="TIGR04034">
    <property type="entry name" value="export_SdpA"/>
    <property type="match status" value="1"/>
</dbReference>
<dbReference type="EMBL" id="CAIE01000039">
    <property type="protein sequence ID" value="CCH20622.1"/>
    <property type="molecule type" value="Genomic_DNA"/>
</dbReference>
<evidence type="ECO:0008006" key="5">
    <source>
        <dbReference type="Google" id="ProtNLM"/>
    </source>
</evidence>
<name>I0L9X5_9ACTN</name>
<feature type="region of interest" description="Disordered" evidence="1">
    <location>
        <begin position="1"/>
        <end position="23"/>
    </location>
</feature>
<keyword evidence="2" id="KW-1133">Transmembrane helix</keyword>
<keyword evidence="2" id="KW-0472">Membrane</keyword>
<organism evidence="3 4">
    <name type="scientific">Micromonospora lupini str. Lupac 08</name>
    <dbReference type="NCBI Taxonomy" id="1150864"/>
    <lineage>
        <taxon>Bacteria</taxon>
        <taxon>Bacillati</taxon>
        <taxon>Actinomycetota</taxon>
        <taxon>Actinomycetes</taxon>
        <taxon>Micromonosporales</taxon>
        <taxon>Micromonosporaceae</taxon>
        <taxon>Micromonospora</taxon>
    </lineage>
</organism>
<keyword evidence="4" id="KW-1185">Reference proteome</keyword>
<keyword evidence="2" id="KW-0812">Transmembrane</keyword>
<dbReference type="eggNOG" id="ENOG503348B">
    <property type="taxonomic scope" value="Bacteria"/>
</dbReference>
<evidence type="ECO:0000313" key="4">
    <source>
        <dbReference type="Proteomes" id="UP000003448"/>
    </source>
</evidence>
<reference evidence="4" key="1">
    <citation type="journal article" date="2012" name="J. Bacteriol.">
        <title>Genome Sequence of Micromonospora lupini Lupac 08, Isolated from Root Nodules of Lupinus angustifolius.</title>
        <authorList>
            <person name="Alonso-Vega P."/>
            <person name="Normand P."/>
            <person name="Bacigalupe R."/>
            <person name="Pujic P."/>
            <person name="Lajus A."/>
            <person name="Vallenet D."/>
            <person name="Carro L."/>
            <person name="Coll P."/>
            <person name="Trujillo M.E."/>
        </authorList>
    </citation>
    <scope>NUCLEOTIDE SEQUENCE [LARGE SCALE GENOMIC DNA]</scope>
    <source>
        <strain evidence="4">Lupac 08</strain>
    </source>
</reference>
<sequence>MAVDTARPAPVPAPPERGTAPIRSIRDPAQTVVRRLVLIAAVAACAAMYVLHMSLPPNPLSPPQQDQQKVRLFIPQGWGFFTISPRRAQLSPMRPASGGGWTDAGAGHLAVPADGFGVNRIRRAQGTEMALLLRGVRAGDWTPCSEQPGQCLAAVRPLGRVHNLAARPTLCGPVGFVRQEPLPWAWRASAGRTVMPSSVLRLEVAC</sequence>
<evidence type="ECO:0000256" key="2">
    <source>
        <dbReference type="SAM" id="Phobius"/>
    </source>
</evidence>
<evidence type="ECO:0000313" key="3">
    <source>
        <dbReference type="EMBL" id="CCH20622.1"/>
    </source>
</evidence>
<protein>
    <recommendedName>
        <fullName evidence="5">SdpA family antimicrobial peptide system protein</fullName>
    </recommendedName>
</protein>
<accession>I0L9X5</accession>
<evidence type="ECO:0000256" key="1">
    <source>
        <dbReference type="SAM" id="MobiDB-lite"/>
    </source>
</evidence>
<comment type="caution">
    <text evidence="3">The sequence shown here is derived from an EMBL/GenBank/DDBJ whole genome shotgun (WGS) entry which is preliminary data.</text>
</comment>
<dbReference type="AlphaFoldDB" id="I0L9X5"/>
<proteinExistence type="predicted"/>
<feature type="transmembrane region" description="Helical" evidence="2">
    <location>
        <begin position="36"/>
        <end position="55"/>
    </location>
</feature>
<dbReference type="Proteomes" id="UP000003448">
    <property type="component" value="Unassembled WGS sequence"/>
</dbReference>
<dbReference type="STRING" id="1150864.MILUP08_45506"/>